<reference evidence="1 2" key="1">
    <citation type="submission" date="2024-07" db="EMBL/GenBank/DDBJ databases">
        <title>Genomic Encyclopedia of Type Strains, Phase V (KMG-V): Genome sequencing to study the core and pangenomes of soil and plant-associated prokaryotes.</title>
        <authorList>
            <person name="Whitman W."/>
        </authorList>
    </citation>
    <scope>NUCLEOTIDE SEQUENCE [LARGE SCALE GENOMIC DNA]</scope>
    <source>
        <strain evidence="1 2">USDA 222</strain>
    </source>
</reference>
<evidence type="ECO:0000313" key="2">
    <source>
        <dbReference type="Proteomes" id="UP001565474"/>
    </source>
</evidence>
<dbReference type="Proteomes" id="UP001565474">
    <property type="component" value="Unassembled WGS sequence"/>
</dbReference>
<gene>
    <name evidence="1" type="ORF">ABH992_003343</name>
</gene>
<keyword evidence="2" id="KW-1185">Reference proteome</keyword>
<comment type="caution">
    <text evidence="1">The sequence shown here is derived from an EMBL/GenBank/DDBJ whole genome shotgun (WGS) entry which is preliminary data.</text>
</comment>
<proteinExistence type="predicted"/>
<name>A0ABV4GG68_9BRAD</name>
<accession>A0ABV4GG68</accession>
<dbReference type="EMBL" id="JBGBZN010000002">
    <property type="protein sequence ID" value="MEY9470944.1"/>
    <property type="molecule type" value="Genomic_DNA"/>
</dbReference>
<evidence type="ECO:0000313" key="1">
    <source>
        <dbReference type="EMBL" id="MEY9470944.1"/>
    </source>
</evidence>
<sequence>MTRSGSSLHDSILWLWIPGSRQARPGMTAESVAQLTIKPLPECTNRRPAIPAPR</sequence>
<organism evidence="1 2">
    <name type="scientific">Bradyrhizobium yuanmingense</name>
    <dbReference type="NCBI Taxonomy" id="108015"/>
    <lineage>
        <taxon>Bacteria</taxon>
        <taxon>Pseudomonadati</taxon>
        <taxon>Pseudomonadota</taxon>
        <taxon>Alphaproteobacteria</taxon>
        <taxon>Hyphomicrobiales</taxon>
        <taxon>Nitrobacteraceae</taxon>
        <taxon>Bradyrhizobium</taxon>
    </lineage>
</organism>
<protein>
    <submittedName>
        <fullName evidence="1">Uncharacterized protein</fullName>
    </submittedName>
</protein>